<feature type="domain" description="Methyltransferase type 11" evidence="1">
    <location>
        <begin position="56"/>
        <end position="144"/>
    </location>
</feature>
<dbReference type="PANTHER" id="PTHR43591">
    <property type="entry name" value="METHYLTRANSFERASE"/>
    <property type="match status" value="1"/>
</dbReference>
<gene>
    <name evidence="2" type="ORF">SAMN04489712_102584</name>
</gene>
<proteinExistence type="predicted"/>
<evidence type="ECO:0000313" key="3">
    <source>
        <dbReference type="Proteomes" id="UP000236723"/>
    </source>
</evidence>
<dbReference type="AlphaFoldDB" id="A0A1H5W4N9"/>
<dbReference type="OrthoDB" id="3206826at2"/>
<accession>A0A1H5W4N9</accession>
<dbReference type="Gene3D" id="3.40.50.150">
    <property type="entry name" value="Vaccinia Virus protein VP39"/>
    <property type="match status" value="1"/>
</dbReference>
<name>A0A1H5W4N9_9ACTN</name>
<keyword evidence="3" id="KW-1185">Reference proteome</keyword>
<dbReference type="GO" id="GO:0032259">
    <property type="term" value="P:methylation"/>
    <property type="evidence" value="ECO:0007669"/>
    <property type="project" value="UniProtKB-KW"/>
</dbReference>
<dbReference type="Proteomes" id="UP000236723">
    <property type="component" value="Unassembled WGS sequence"/>
</dbReference>
<dbReference type="InterPro" id="IPR013216">
    <property type="entry name" value="Methyltransf_11"/>
</dbReference>
<dbReference type="CDD" id="cd02440">
    <property type="entry name" value="AdoMet_MTases"/>
    <property type="match status" value="1"/>
</dbReference>
<sequence length="248" mass="27214">MGQPQAAYRATLGRSFRLLGAFRREQADPESFYGLMARDTVAQLAAYTGLDGATVIDVGAGSGFFTRELTRAGARCAGVDVDAGEITAYGPPRGDCVVGSALRLPFGTGTADVCFSSNVLEHVPDPWQMADEMVRVTRPGGVVYLSFTNWLSPWGGHETSPWHYLGGHRAARRYERRHGRPPKNRYGTSLHPVSIGDTLAWARRRADVRVLDALPRYHPSWAKGVVRIPGLREVVTWNLVLVLRKTAP</sequence>
<evidence type="ECO:0000259" key="1">
    <source>
        <dbReference type="Pfam" id="PF08241"/>
    </source>
</evidence>
<protein>
    <submittedName>
        <fullName evidence="2">Methyltransferase domain-containing protein</fullName>
    </submittedName>
</protein>
<dbReference type="InterPro" id="IPR029063">
    <property type="entry name" value="SAM-dependent_MTases_sf"/>
</dbReference>
<dbReference type="Pfam" id="PF08241">
    <property type="entry name" value="Methyltransf_11"/>
    <property type="match status" value="1"/>
</dbReference>
<dbReference type="GO" id="GO:0008757">
    <property type="term" value="F:S-adenosylmethionine-dependent methyltransferase activity"/>
    <property type="evidence" value="ECO:0007669"/>
    <property type="project" value="InterPro"/>
</dbReference>
<organism evidence="2 3">
    <name type="scientific">Thermomonospora echinospora</name>
    <dbReference type="NCBI Taxonomy" id="1992"/>
    <lineage>
        <taxon>Bacteria</taxon>
        <taxon>Bacillati</taxon>
        <taxon>Actinomycetota</taxon>
        <taxon>Actinomycetes</taxon>
        <taxon>Streptosporangiales</taxon>
        <taxon>Thermomonosporaceae</taxon>
        <taxon>Thermomonospora</taxon>
    </lineage>
</organism>
<keyword evidence="2" id="KW-0489">Methyltransferase</keyword>
<dbReference type="EMBL" id="FNVO01000002">
    <property type="protein sequence ID" value="SEF94343.1"/>
    <property type="molecule type" value="Genomic_DNA"/>
</dbReference>
<keyword evidence="2" id="KW-0808">Transferase</keyword>
<reference evidence="3" key="1">
    <citation type="submission" date="2016-10" db="EMBL/GenBank/DDBJ databases">
        <authorList>
            <person name="Varghese N."/>
            <person name="Submissions S."/>
        </authorList>
    </citation>
    <scope>NUCLEOTIDE SEQUENCE [LARGE SCALE GENOMIC DNA]</scope>
    <source>
        <strain evidence="3">DSM 43163</strain>
    </source>
</reference>
<dbReference type="RefSeq" id="WP_103936811.1">
    <property type="nucleotide sequence ID" value="NZ_FNVO01000002.1"/>
</dbReference>
<evidence type="ECO:0000313" key="2">
    <source>
        <dbReference type="EMBL" id="SEF94343.1"/>
    </source>
</evidence>
<dbReference type="SUPFAM" id="SSF53335">
    <property type="entry name" value="S-adenosyl-L-methionine-dependent methyltransferases"/>
    <property type="match status" value="1"/>
</dbReference>